<keyword evidence="6 9" id="KW-0472">Membrane</keyword>
<dbReference type="PROSITE" id="PS51352">
    <property type="entry name" value="THIOREDOXIN_2"/>
    <property type="match status" value="1"/>
</dbReference>
<keyword evidence="3 9" id="KW-0812">Transmembrane</keyword>
<dbReference type="InterPro" id="IPR017937">
    <property type="entry name" value="Thioredoxin_CS"/>
</dbReference>
<feature type="region of interest" description="Disordered" evidence="8">
    <location>
        <begin position="182"/>
        <end position="203"/>
    </location>
</feature>
<reference evidence="11 12" key="1">
    <citation type="submission" date="2018-06" db="EMBL/GenBank/DDBJ databases">
        <title>Genomic Encyclopedia of Archaeal and Bacterial Type Strains, Phase II (KMG-II): from individual species to whole genera.</title>
        <authorList>
            <person name="Goeker M."/>
        </authorList>
    </citation>
    <scope>NUCLEOTIDE SEQUENCE [LARGE SCALE GENOMIC DNA]</scope>
    <source>
        <strain evidence="11 12">CFPB 3232</strain>
    </source>
</reference>
<comment type="caution">
    <text evidence="11">The sequence shown here is derived from an EMBL/GenBank/DDBJ whole genome shotgun (WGS) entry which is preliminary data.</text>
</comment>
<feature type="domain" description="Thioredoxin" evidence="10">
    <location>
        <begin position="602"/>
        <end position="738"/>
    </location>
</feature>
<dbReference type="SUPFAM" id="SSF52833">
    <property type="entry name" value="Thioredoxin-like"/>
    <property type="match status" value="1"/>
</dbReference>
<dbReference type="InterPro" id="IPR036249">
    <property type="entry name" value="Thioredoxin-like_sf"/>
</dbReference>
<dbReference type="GO" id="GO:0005886">
    <property type="term" value="C:plasma membrane"/>
    <property type="evidence" value="ECO:0007669"/>
    <property type="project" value="UniProtKB-SubCell"/>
</dbReference>
<dbReference type="Pfam" id="PF02683">
    <property type="entry name" value="DsbD_TM"/>
    <property type="match status" value="1"/>
</dbReference>
<feature type="transmembrane region" description="Helical" evidence="9">
    <location>
        <begin position="530"/>
        <end position="549"/>
    </location>
</feature>
<keyword evidence="4" id="KW-0201">Cytochrome c-type biogenesis</keyword>
<dbReference type="Pfam" id="PF11412">
    <property type="entry name" value="DsbD_N"/>
    <property type="match status" value="1"/>
</dbReference>
<dbReference type="Gene3D" id="3.40.30.10">
    <property type="entry name" value="Glutaredoxin"/>
    <property type="match status" value="1"/>
</dbReference>
<dbReference type="Pfam" id="PF13899">
    <property type="entry name" value="Thioredoxin_7"/>
    <property type="match status" value="1"/>
</dbReference>
<gene>
    <name evidence="11" type="ORF">AX018_105531</name>
</gene>
<comment type="subcellular location">
    <subcellularLocation>
        <location evidence="1">Cell membrane</location>
        <topology evidence="1">Multi-pass membrane protein</topology>
    </subcellularLocation>
</comment>
<evidence type="ECO:0000256" key="4">
    <source>
        <dbReference type="ARBA" id="ARBA00022748"/>
    </source>
</evidence>
<evidence type="ECO:0000313" key="12">
    <source>
        <dbReference type="Proteomes" id="UP000248856"/>
    </source>
</evidence>
<dbReference type="InterPro" id="IPR035671">
    <property type="entry name" value="DsbD_gamma"/>
</dbReference>
<keyword evidence="5 9" id="KW-1133">Transmembrane helix</keyword>
<dbReference type="Proteomes" id="UP000248856">
    <property type="component" value="Unassembled WGS sequence"/>
</dbReference>
<feature type="compositionally biased region" description="Gly residues" evidence="8">
    <location>
        <begin position="16"/>
        <end position="25"/>
    </location>
</feature>
<feature type="transmembrane region" description="Helical" evidence="9">
    <location>
        <begin position="583"/>
        <end position="601"/>
    </location>
</feature>
<feature type="transmembrane region" description="Helical" evidence="9">
    <location>
        <begin position="332"/>
        <end position="358"/>
    </location>
</feature>
<dbReference type="EMBL" id="QLTA01000055">
    <property type="protein sequence ID" value="RAR76084.1"/>
    <property type="molecule type" value="Genomic_DNA"/>
</dbReference>
<feature type="transmembrane region" description="Helical" evidence="9">
    <location>
        <begin position="415"/>
        <end position="438"/>
    </location>
</feature>
<dbReference type="GO" id="GO:0015035">
    <property type="term" value="F:protein-disulfide reductase activity"/>
    <property type="evidence" value="ECO:0007669"/>
    <property type="project" value="TreeGrafter"/>
</dbReference>
<evidence type="ECO:0000256" key="2">
    <source>
        <dbReference type="ARBA" id="ARBA00022475"/>
    </source>
</evidence>
<evidence type="ECO:0000256" key="5">
    <source>
        <dbReference type="ARBA" id="ARBA00022989"/>
    </source>
</evidence>
<dbReference type="InterPro" id="IPR013766">
    <property type="entry name" value="Thioredoxin_domain"/>
</dbReference>
<sequence>MATPTYAQFSSSSGSNTGGAGGGAGSASSTVTTPHVRAELVAHAPDGVAPGKPFWLGLSITHQPEWHTYWKNSGDSGLPTQLEWRQLPPGIEAGGIDWPVPRKIPVGTLANYGYEGTVLLPVPMAVSGAFAPGPLARHATFTLQASWLVCRKECIPEEGTFTLQVPLASTTAMNAQAFEAARQAHPQPLPPPPAAASGGTRSHARVERGTLVLTVAGLPEDVRGKPLDFFPETPGVIETAADGMQDWQGDVWTARVPLSPQRSESPVPLPVVLARDGRGWLAELPVEGGWPRSAATAAAVSPALEAALRANAQQAATPPPAPAPATPVSAGMLAAALLGALVGGLLLNLMPCVFPVLAIKVVGFARHGADRRAHRLGGIAYTAGVVLSFLALGGLMLALRAAGEAVGWGFQLQSPAVVAALAALFTLVGLNLAGVFEFGRMLPSSLAGLQARHPVADAFLTGVLAVAVASPCTAPFMGASLGLTATLPAAQALAVFAVLGLGLALPYLAASWVPAVARALPRPGAWMDTLRRFMAFPMFATVVWLVWVLGQQSGIDGAAALLALLVALGMVVWSLTLAGRARTTIATISIAIFAVLAATWGPKVIEMLPVAEAPAPGGGAGAGTAATAWRPWRPGLADELLAQGRPVFVDYTAAWCVTCQFNKKSTLASEAVLRDFAGKNVALLRADWTRRDPAITAALAQLGRSGVPVYVLQAPGRAPVVFSEILGERELRSAVAAL</sequence>
<dbReference type="PANTHER" id="PTHR32234:SF3">
    <property type="entry name" value="SUPPRESSION OF COPPER SENSITIVITY PROTEIN"/>
    <property type="match status" value="1"/>
</dbReference>
<evidence type="ECO:0000256" key="1">
    <source>
        <dbReference type="ARBA" id="ARBA00004651"/>
    </source>
</evidence>
<dbReference type="CDD" id="cd02953">
    <property type="entry name" value="DsbDgamma"/>
    <property type="match status" value="1"/>
</dbReference>
<evidence type="ECO:0000256" key="9">
    <source>
        <dbReference type="SAM" id="Phobius"/>
    </source>
</evidence>
<keyword evidence="7" id="KW-0676">Redox-active center</keyword>
<evidence type="ECO:0000256" key="6">
    <source>
        <dbReference type="ARBA" id="ARBA00023136"/>
    </source>
</evidence>
<feature type="transmembrane region" description="Helical" evidence="9">
    <location>
        <begin position="458"/>
        <end position="477"/>
    </location>
</feature>
<dbReference type="InterPro" id="IPR028250">
    <property type="entry name" value="DsbDN"/>
</dbReference>
<evidence type="ECO:0000313" key="11">
    <source>
        <dbReference type="EMBL" id="RAR76084.1"/>
    </source>
</evidence>
<accession>A0A328YRQ2</accession>
<evidence type="ECO:0000256" key="7">
    <source>
        <dbReference type="ARBA" id="ARBA00023284"/>
    </source>
</evidence>
<evidence type="ECO:0000259" key="10">
    <source>
        <dbReference type="PROSITE" id="PS51352"/>
    </source>
</evidence>
<feature type="region of interest" description="Disordered" evidence="8">
    <location>
        <begin position="1"/>
        <end position="31"/>
    </location>
</feature>
<evidence type="ECO:0000256" key="8">
    <source>
        <dbReference type="SAM" id="MobiDB-lite"/>
    </source>
</evidence>
<organism evidence="11 12">
    <name type="scientific">Paracidovorax anthurii</name>
    <dbReference type="NCBI Taxonomy" id="78229"/>
    <lineage>
        <taxon>Bacteria</taxon>
        <taxon>Pseudomonadati</taxon>
        <taxon>Pseudomonadota</taxon>
        <taxon>Betaproteobacteria</taxon>
        <taxon>Burkholderiales</taxon>
        <taxon>Comamonadaceae</taxon>
        <taxon>Paracidovorax</taxon>
    </lineage>
</organism>
<name>A0A328YRQ2_9BURK</name>
<feature type="transmembrane region" description="Helical" evidence="9">
    <location>
        <begin position="555"/>
        <end position="576"/>
    </location>
</feature>
<dbReference type="InterPro" id="IPR003834">
    <property type="entry name" value="Cyt_c_assmbl_TM_dom"/>
</dbReference>
<keyword evidence="12" id="KW-1185">Reference proteome</keyword>
<feature type="transmembrane region" description="Helical" evidence="9">
    <location>
        <begin position="489"/>
        <end position="509"/>
    </location>
</feature>
<proteinExistence type="predicted"/>
<dbReference type="GO" id="GO:0017004">
    <property type="term" value="P:cytochrome complex assembly"/>
    <property type="evidence" value="ECO:0007669"/>
    <property type="project" value="UniProtKB-KW"/>
</dbReference>
<keyword evidence="2" id="KW-1003">Cell membrane</keyword>
<evidence type="ECO:0000256" key="3">
    <source>
        <dbReference type="ARBA" id="ARBA00022692"/>
    </source>
</evidence>
<dbReference type="PANTHER" id="PTHR32234">
    <property type="entry name" value="THIOL:DISULFIDE INTERCHANGE PROTEIN DSBD"/>
    <property type="match status" value="1"/>
</dbReference>
<protein>
    <submittedName>
        <fullName evidence="11">Thiol:disulfide interchange protein DsbD</fullName>
    </submittedName>
</protein>
<dbReference type="PROSITE" id="PS00194">
    <property type="entry name" value="THIOREDOXIN_1"/>
    <property type="match status" value="1"/>
</dbReference>
<dbReference type="AlphaFoldDB" id="A0A328YRQ2"/>
<dbReference type="GO" id="GO:0045454">
    <property type="term" value="P:cell redox homeostasis"/>
    <property type="evidence" value="ECO:0007669"/>
    <property type="project" value="TreeGrafter"/>
</dbReference>
<feature type="transmembrane region" description="Helical" evidence="9">
    <location>
        <begin position="379"/>
        <end position="403"/>
    </location>
</feature>